<dbReference type="GO" id="GO:0000976">
    <property type="term" value="F:transcription cis-regulatory region binding"/>
    <property type="evidence" value="ECO:0007669"/>
    <property type="project" value="TreeGrafter"/>
</dbReference>
<keyword evidence="3 8" id="KW-0597">Phosphoprotein</keyword>
<dbReference type="GO" id="GO:0000156">
    <property type="term" value="F:phosphorelay response regulator activity"/>
    <property type="evidence" value="ECO:0007669"/>
    <property type="project" value="TreeGrafter"/>
</dbReference>
<keyword evidence="7" id="KW-0804">Transcription</keyword>
<evidence type="ECO:0000256" key="6">
    <source>
        <dbReference type="ARBA" id="ARBA00023125"/>
    </source>
</evidence>
<evidence type="ECO:0000256" key="5">
    <source>
        <dbReference type="ARBA" id="ARBA00023015"/>
    </source>
</evidence>
<evidence type="ECO:0000256" key="8">
    <source>
        <dbReference type="PROSITE-ProRule" id="PRU00169"/>
    </source>
</evidence>
<protein>
    <submittedName>
        <fullName evidence="12">Response regulator</fullName>
    </submittedName>
</protein>
<keyword evidence="4" id="KW-0902">Two-component regulatory system</keyword>
<dbReference type="InterPro" id="IPR036388">
    <property type="entry name" value="WH-like_DNA-bd_sf"/>
</dbReference>
<dbReference type="PANTHER" id="PTHR48111:SF35">
    <property type="entry name" value="TRANSCRIPTIONAL REGULATORY PROTEIN QSEB"/>
    <property type="match status" value="1"/>
</dbReference>
<dbReference type="GO" id="GO:0005829">
    <property type="term" value="C:cytosol"/>
    <property type="evidence" value="ECO:0007669"/>
    <property type="project" value="TreeGrafter"/>
</dbReference>
<dbReference type="InterPro" id="IPR039420">
    <property type="entry name" value="WalR-like"/>
</dbReference>
<keyword evidence="5" id="KW-0805">Transcription regulation</keyword>
<evidence type="ECO:0000256" key="7">
    <source>
        <dbReference type="ARBA" id="ARBA00023163"/>
    </source>
</evidence>
<dbReference type="AlphaFoldDB" id="A0A558CPV3"/>
<keyword evidence="6 9" id="KW-0238">DNA-binding</keyword>
<evidence type="ECO:0000256" key="9">
    <source>
        <dbReference type="PROSITE-ProRule" id="PRU01091"/>
    </source>
</evidence>
<reference evidence="12 13" key="1">
    <citation type="submission" date="2019-07" db="EMBL/GenBank/DDBJ databases">
        <title>The pathways for chlorine oxyanion respiration interact through the shared metabolite chlorate.</title>
        <authorList>
            <person name="Barnum T.P."/>
            <person name="Cheng Y."/>
            <person name="Hill K.A."/>
            <person name="Lucas L.N."/>
            <person name="Carlson H.K."/>
            <person name="Coates J.D."/>
        </authorList>
    </citation>
    <scope>NUCLEOTIDE SEQUENCE [LARGE SCALE GENOMIC DNA]</scope>
    <source>
        <strain evidence="12">BK-3</strain>
    </source>
</reference>
<dbReference type="Pfam" id="PF00072">
    <property type="entry name" value="Response_reg"/>
    <property type="match status" value="1"/>
</dbReference>
<evidence type="ECO:0000256" key="1">
    <source>
        <dbReference type="ARBA" id="ARBA00004496"/>
    </source>
</evidence>
<dbReference type="Gene3D" id="6.10.250.690">
    <property type="match status" value="1"/>
</dbReference>
<dbReference type="STRING" id="1543721.AAY24_05660"/>
<dbReference type="InterPro" id="IPR001867">
    <property type="entry name" value="OmpR/PhoB-type_DNA-bd"/>
</dbReference>
<dbReference type="Pfam" id="PF00486">
    <property type="entry name" value="Trans_reg_C"/>
    <property type="match status" value="1"/>
</dbReference>
<dbReference type="SMART" id="SM00862">
    <property type="entry name" value="Trans_reg_C"/>
    <property type="match status" value="1"/>
</dbReference>
<evidence type="ECO:0000259" key="10">
    <source>
        <dbReference type="PROSITE" id="PS50110"/>
    </source>
</evidence>
<evidence type="ECO:0000256" key="2">
    <source>
        <dbReference type="ARBA" id="ARBA00022490"/>
    </source>
</evidence>
<dbReference type="EMBL" id="VMRY01000099">
    <property type="protein sequence ID" value="TVT50682.1"/>
    <property type="molecule type" value="Genomic_DNA"/>
</dbReference>
<dbReference type="PROSITE" id="PS50110">
    <property type="entry name" value="RESPONSE_REGULATORY"/>
    <property type="match status" value="1"/>
</dbReference>
<evidence type="ECO:0000256" key="3">
    <source>
        <dbReference type="ARBA" id="ARBA00022553"/>
    </source>
</evidence>
<feature type="domain" description="Response regulatory" evidence="10">
    <location>
        <begin position="2"/>
        <end position="116"/>
    </location>
</feature>
<dbReference type="PROSITE" id="PS51755">
    <property type="entry name" value="OMPR_PHOB"/>
    <property type="match status" value="1"/>
</dbReference>
<dbReference type="CDD" id="cd00383">
    <property type="entry name" value="trans_reg_C"/>
    <property type="match status" value="1"/>
</dbReference>
<dbReference type="SMART" id="SM00448">
    <property type="entry name" value="REC"/>
    <property type="match status" value="1"/>
</dbReference>
<dbReference type="GO" id="GO:0032993">
    <property type="term" value="C:protein-DNA complex"/>
    <property type="evidence" value="ECO:0007669"/>
    <property type="project" value="TreeGrafter"/>
</dbReference>
<evidence type="ECO:0000313" key="13">
    <source>
        <dbReference type="Proteomes" id="UP000317355"/>
    </source>
</evidence>
<proteinExistence type="predicted"/>
<dbReference type="InterPro" id="IPR001789">
    <property type="entry name" value="Sig_transdc_resp-reg_receiver"/>
</dbReference>
<evidence type="ECO:0000256" key="4">
    <source>
        <dbReference type="ARBA" id="ARBA00023012"/>
    </source>
</evidence>
<comment type="subcellular location">
    <subcellularLocation>
        <location evidence="1">Cytoplasm</location>
    </subcellularLocation>
</comment>
<dbReference type="Gene3D" id="3.40.50.2300">
    <property type="match status" value="1"/>
</dbReference>
<dbReference type="InterPro" id="IPR011006">
    <property type="entry name" value="CheY-like_superfamily"/>
</dbReference>
<comment type="caution">
    <text evidence="12">The sequence shown here is derived from an EMBL/GenBank/DDBJ whole genome shotgun (WGS) entry which is preliminary data.</text>
</comment>
<dbReference type="Gene3D" id="1.10.10.10">
    <property type="entry name" value="Winged helix-like DNA-binding domain superfamily/Winged helix DNA-binding domain"/>
    <property type="match status" value="1"/>
</dbReference>
<evidence type="ECO:0000259" key="11">
    <source>
        <dbReference type="PROSITE" id="PS51755"/>
    </source>
</evidence>
<gene>
    <name evidence="12" type="ORF">FHK82_16150</name>
</gene>
<accession>A0A558CPV3</accession>
<evidence type="ECO:0000313" key="12">
    <source>
        <dbReference type="EMBL" id="TVT50682.1"/>
    </source>
</evidence>
<dbReference type="SUPFAM" id="SSF52172">
    <property type="entry name" value="CheY-like"/>
    <property type="match status" value="1"/>
</dbReference>
<feature type="modified residue" description="4-aspartylphosphate" evidence="8">
    <location>
        <position position="51"/>
    </location>
</feature>
<feature type="domain" description="OmpR/PhoB-type" evidence="11">
    <location>
        <begin position="124"/>
        <end position="218"/>
    </location>
</feature>
<feature type="DNA-binding region" description="OmpR/PhoB-type" evidence="9">
    <location>
        <begin position="124"/>
        <end position="218"/>
    </location>
</feature>
<organism evidence="12 13">
    <name type="scientific">Sedimenticola thiotaurini</name>
    <dbReference type="NCBI Taxonomy" id="1543721"/>
    <lineage>
        <taxon>Bacteria</taxon>
        <taxon>Pseudomonadati</taxon>
        <taxon>Pseudomonadota</taxon>
        <taxon>Gammaproteobacteria</taxon>
        <taxon>Chromatiales</taxon>
        <taxon>Sedimenticolaceae</taxon>
        <taxon>Sedimenticola</taxon>
    </lineage>
</organism>
<sequence>MRVLLVEDDHLLGDGLSAGLMQMGYTVDWIMDGIKAEDALQDKTLDLLILDISLPGQDGLSLLRKIRQQGNNIPVLLLTARDGLNDRIIGLDSGADDYLIKPFDLEELAARLRAISRRKGGRSTPLLSYGDITLDPAGRTVERQGEPISCTSREYAILEALLMNPGQILTRQRLEEALYGWDDGVESNAIEVYIHHLRRKLGKSIIQTIRGVGYKIPKINN</sequence>
<dbReference type="FunFam" id="3.40.50.2300:FF:000002">
    <property type="entry name" value="DNA-binding response regulator PhoP"/>
    <property type="match status" value="1"/>
</dbReference>
<dbReference type="GO" id="GO:0006355">
    <property type="term" value="P:regulation of DNA-templated transcription"/>
    <property type="evidence" value="ECO:0007669"/>
    <property type="project" value="InterPro"/>
</dbReference>
<dbReference type="PANTHER" id="PTHR48111">
    <property type="entry name" value="REGULATOR OF RPOS"/>
    <property type="match status" value="1"/>
</dbReference>
<keyword evidence="2" id="KW-0963">Cytoplasm</keyword>
<dbReference type="CDD" id="cd17624">
    <property type="entry name" value="REC_OmpR_PmrA-like"/>
    <property type="match status" value="1"/>
</dbReference>
<name>A0A558CPV3_9GAMM</name>
<dbReference type="Proteomes" id="UP000317355">
    <property type="component" value="Unassembled WGS sequence"/>
</dbReference>